<dbReference type="Gene3D" id="1.10.1040.10">
    <property type="entry name" value="N-(1-d-carboxylethyl)-l-norvaline Dehydrogenase, domain 2"/>
    <property type="match status" value="1"/>
</dbReference>
<dbReference type="InterPro" id="IPR050838">
    <property type="entry name" value="Ketopantoate_reductase"/>
</dbReference>
<dbReference type="InterPro" id="IPR013332">
    <property type="entry name" value="KPR_N"/>
</dbReference>
<dbReference type="PANTHER" id="PTHR43765">
    <property type="entry name" value="2-DEHYDROPANTOATE 2-REDUCTASE-RELATED"/>
    <property type="match status" value="1"/>
</dbReference>
<organism evidence="6 7">
    <name type="scientific">Candidatus Viridilinea halotolerans</name>
    <dbReference type="NCBI Taxonomy" id="2491704"/>
    <lineage>
        <taxon>Bacteria</taxon>
        <taxon>Bacillati</taxon>
        <taxon>Chloroflexota</taxon>
        <taxon>Chloroflexia</taxon>
        <taxon>Chloroflexales</taxon>
        <taxon>Chloroflexineae</taxon>
        <taxon>Oscillochloridaceae</taxon>
        <taxon>Candidatus Viridilinea</taxon>
    </lineage>
</organism>
<dbReference type="AlphaFoldDB" id="A0A426TRD5"/>
<dbReference type="InterPro" id="IPR008927">
    <property type="entry name" value="6-PGluconate_DH-like_C_sf"/>
</dbReference>
<dbReference type="Proteomes" id="UP000280307">
    <property type="component" value="Unassembled WGS sequence"/>
</dbReference>
<accession>A0A426TRD5</accession>
<evidence type="ECO:0000313" key="7">
    <source>
        <dbReference type="Proteomes" id="UP000280307"/>
    </source>
</evidence>
<comment type="caution">
    <text evidence="6">The sequence shown here is derived from an EMBL/GenBank/DDBJ whole genome shotgun (WGS) entry which is preliminary data.</text>
</comment>
<dbReference type="SUPFAM" id="SSF51735">
    <property type="entry name" value="NAD(P)-binding Rossmann-fold domains"/>
    <property type="match status" value="1"/>
</dbReference>
<evidence type="ECO:0000256" key="2">
    <source>
        <dbReference type="ARBA" id="ARBA00022857"/>
    </source>
</evidence>
<reference evidence="6 7" key="1">
    <citation type="submission" date="2018-12" db="EMBL/GenBank/DDBJ databases">
        <title>Genome Sequence of Candidatus Viridilinea halotolerans isolated from saline sulfide-rich spring.</title>
        <authorList>
            <person name="Grouzdev D.S."/>
            <person name="Burganskaya E.I."/>
            <person name="Krutkina M.S."/>
            <person name="Sukhacheva M.V."/>
            <person name="Gorlenko V.M."/>
        </authorList>
    </citation>
    <scope>NUCLEOTIDE SEQUENCE [LARGE SCALE GENOMIC DNA]</scope>
    <source>
        <strain evidence="6">Chok-6</strain>
    </source>
</reference>
<dbReference type="Gene3D" id="3.40.50.720">
    <property type="entry name" value="NAD(P)-binding Rossmann-like Domain"/>
    <property type="match status" value="1"/>
</dbReference>
<sequence>MSIVIVGGGAIGLQVAGRLTLGGVACAVLGRGKAMRTLAVSPLTITFPDGPRTAQVRVAEAMADLPATCRRPALAMLCVKGYDTAGALATLRELNPDYILTLQNGVGNEERLVAEFGAQRIISGAITTSVEVHGESWIAITKLGGIGLAPLEATTRLDRWVALLREGGFPVRCYRDYRALKWSKALINMFGNAQAAILDMPIDQIYADARLVDLDLRGARETLALMADLGVRPLNLFSYPTATLAAVARVAPNAVLRPLMRRIVGSGRGGKEPSLLRDLRAGMPGSEGEQLYGAVAHAAAGRGMLTPVNAALWRILGGIVRGEIAWDAYRSQPERLLAEVGSGK</sequence>
<protein>
    <submittedName>
        <fullName evidence="6">Ketopantoate reductase family protein</fullName>
    </submittedName>
</protein>
<dbReference type="Pfam" id="PF02558">
    <property type="entry name" value="ApbA"/>
    <property type="match status" value="1"/>
</dbReference>
<dbReference type="InterPro" id="IPR013328">
    <property type="entry name" value="6PGD_dom2"/>
</dbReference>
<dbReference type="GO" id="GO:0005737">
    <property type="term" value="C:cytoplasm"/>
    <property type="evidence" value="ECO:0007669"/>
    <property type="project" value="TreeGrafter"/>
</dbReference>
<dbReference type="GO" id="GO:0008677">
    <property type="term" value="F:2-dehydropantoate 2-reductase activity"/>
    <property type="evidence" value="ECO:0007669"/>
    <property type="project" value="TreeGrafter"/>
</dbReference>
<keyword evidence="2" id="KW-0521">NADP</keyword>
<dbReference type="EMBL" id="RSAS01000893">
    <property type="protein sequence ID" value="RRR65975.1"/>
    <property type="molecule type" value="Genomic_DNA"/>
</dbReference>
<feature type="domain" description="Ketopantoate reductase C-terminal" evidence="5">
    <location>
        <begin position="177"/>
        <end position="318"/>
    </location>
</feature>
<dbReference type="InterPro" id="IPR013752">
    <property type="entry name" value="KPA_reductase"/>
</dbReference>
<dbReference type="Pfam" id="PF08546">
    <property type="entry name" value="ApbA_C"/>
    <property type="match status" value="1"/>
</dbReference>
<evidence type="ECO:0000259" key="4">
    <source>
        <dbReference type="Pfam" id="PF02558"/>
    </source>
</evidence>
<dbReference type="InterPro" id="IPR036291">
    <property type="entry name" value="NAD(P)-bd_dom_sf"/>
</dbReference>
<feature type="domain" description="Ketopantoate reductase N-terminal" evidence="4">
    <location>
        <begin position="3"/>
        <end position="149"/>
    </location>
</feature>
<evidence type="ECO:0000313" key="6">
    <source>
        <dbReference type="EMBL" id="RRR65975.1"/>
    </source>
</evidence>
<evidence type="ECO:0000259" key="5">
    <source>
        <dbReference type="Pfam" id="PF08546"/>
    </source>
</evidence>
<gene>
    <name evidence="6" type="ORF">EI684_21605</name>
</gene>
<evidence type="ECO:0000256" key="1">
    <source>
        <dbReference type="ARBA" id="ARBA00007870"/>
    </source>
</evidence>
<comment type="similarity">
    <text evidence="1">Belongs to the ketopantoate reductase family.</text>
</comment>
<dbReference type="GO" id="GO:0050661">
    <property type="term" value="F:NADP binding"/>
    <property type="evidence" value="ECO:0007669"/>
    <property type="project" value="TreeGrafter"/>
</dbReference>
<keyword evidence="3" id="KW-0560">Oxidoreductase</keyword>
<proteinExistence type="inferred from homology"/>
<dbReference type="SUPFAM" id="SSF48179">
    <property type="entry name" value="6-phosphogluconate dehydrogenase C-terminal domain-like"/>
    <property type="match status" value="1"/>
</dbReference>
<dbReference type="PANTHER" id="PTHR43765:SF2">
    <property type="entry name" value="2-DEHYDROPANTOATE 2-REDUCTASE"/>
    <property type="match status" value="1"/>
</dbReference>
<name>A0A426TRD5_9CHLR</name>
<evidence type="ECO:0000256" key="3">
    <source>
        <dbReference type="ARBA" id="ARBA00023002"/>
    </source>
</evidence>